<evidence type="ECO:0000256" key="1">
    <source>
        <dbReference type="ARBA" id="ARBA00010088"/>
    </source>
</evidence>
<dbReference type="AlphaFoldDB" id="A0A8H8CP66"/>
<dbReference type="PANTHER" id="PTHR21661">
    <property type="entry name" value="EPOXIDE HYDROLASE 1-RELATED"/>
    <property type="match status" value="1"/>
</dbReference>
<dbReference type="InterPro" id="IPR016292">
    <property type="entry name" value="Epoxide_hydrolase"/>
</dbReference>
<dbReference type="OrthoDB" id="7130006at2759"/>
<evidence type="ECO:0000256" key="3">
    <source>
        <dbReference type="ARBA" id="ARBA00022801"/>
    </source>
</evidence>
<dbReference type="SUPFAM" id="SSF53474">
    <property type="entry name" value="alpha/beta-Hydrolases"/>
    <property type="match status" value="1"/>
</dbReference>
<sequence length="411" mass="47026">MSQPSISIAPEPFRIDITQEKLDWIVQRVQNARIVPDVEHPEGKEWADGVPNSVMTDLVEYWRTTYDWRKVEAKLNSKYNMYTLDIPEGDEVIKLHFVHHRSERTDAIPLLFAHGWPGNFTEVESLLSLTSPTDPTQQAFHIIAPTIPGFVFSSPPKASGFSVPRIGSVYHQLMLALGYPKYIAQGGDWGSLIIRSMAQTYPESCLGILLNFIISLPPSPLKNPLTLLWLVTRWFTPDQKKRLARMQWWMKEESGYSRIQGTKPQTLSYGLTDSPIGMLAWIREKLDSLVEPGYEWDKETIITWTMFYLFSESSWHARIYKEAIPALRNQVLDKRVPAKVAFGATCFPYDVGYIPIWWAKATLAENIVFWKEHAKGGHFPSVECGDVLKEDIFEFVGNLSKETREALCSKL</sequence>
<organism evidence="6">
    <name type="scientific">Psilocybe cubensis</name>
    <name type="common">Psychedelic mushroom</name>
    <name type="synonym">Stropharia cubensis</name>
    <dbReference type="NCBI Taxonomy" id="181762"/>
    <lineage>
        <taxon>Eukaryota</taxon>
        <taxon>Fungi</taxon>
        <taxon>Dikarya</taxon>
        <taxon>Basidiomycota</taxon>
        <taxon>Agaricomycotina</taxon>
        <taxon>Agaricomycetes</taxon>
        <taxon>Agaricomycetidae</taxon>
        <taxon>Agaricales</taxon>
        <taxon>Agaricineae</taxon>
        <taxon>Strophariaceae</taxon>
        <taxon>Psilocybe</taxon>
    </lineage>
</organism>
<proteinExistence type="inferred from homology"/>
<dbReference type="EMBL" id="JAFIQS010000002">
    <property type="protein sequence ID" value="KAG5172550.1"/>
    <property type="molecule type" value="Genomic_DNA"/>
</dbReference>
<evidence type="ECO:0000259" key="5">
    <source>
        <dbReference type="Pfam" id="PF06441"/>
    </source>
</evidence>
<dbReference type="GO" id="GO:0004301">
    <property type="term" value="F:epoxide hydrolase activity"/>
    <property type="evidence" value="ECO:0007669"/>
    <property type="project" value="TreeGrafter"/>
</dbReference>
<comment type="caution">
    <text evidence="6">The sequence shown here is derived from an EMBL/GenBank/DDBJ whole genome shotgun (WGS) entry which is preliminary data.</text>
</comment>
<keyword evidence="3" id="KW-0378">Hydrolase</keyword>
<protein>
    <recommendedName>
        <fullName evidence="5">Epoxide hydrolase N-terminal domain-containing protein</fullName>
    </recommendedName>
</protein>
<name>A0A8H8CP66_PSICU</name>
<dbReference type="InterPro" id="IPR029058">
    <property type="entry name" value="AB_hydrolase_fold"/>
</dbReference>
<gene>
    <name evidence="6" type="ORF">JR316_002052</name>
</gene>
<dbReference type="Pfam" id="PF06441">
    <property type="entry name" value="EHN"/>
    <property type="match status" value="1"/>
</dbReference>
<accession>A0A8H8CP66</accession>
<dbReference type="PANTHER" id="PTHR21661:SF35">
    <property type="entry name" value="EPOXIDE HYDROLASE"/>
    <property type="match status" value="1"/>
</dbReference>
<feature type="active site" description="Proton acceptor" evidence="4">
    <location>
        <position position="378"/>
    </location>
</feature>
<feature type="domain" description="Epoxide hydrolase N-terminal" evidence="5">
    <location>
        <begin position="11"/>
        <end position="123"/>
    </location>
</feature>
<dbReference type="InterPro" id="IPR010497">
    <property type="entry name" value="Epoxide_hydro_N"/>
</dbReference>
<dbReference type="InterPro" id="IPR000639">
    <property type="entry name" value="Epox_hydrolase-like"/>
</dbReference>
<evidence type="ECO:0000256" key="4">
    <source>
        <dbReference type="PIRSR" id="PIRSR001112-1"/>
    </source>
</evidence>
<dbReference type="PRINTS" id="PR00412">
    <property type="entry name" value="EPOXHYDRLASE"/>
</dbReference>
<evidence type="ECO:0000256" key="2">
    <source>
        <dbReference type="ARBA" id="ARBA00022797"/>
    </source>
</evidence>
<dbReference type="Gene3D" id="3.40.50.1820">
    <property type="entry name" value="alpha/beta hydrolase"/>
    <property type="match status" value="1"/>
</dbReference>
<feature type="active site" description="Nucleophile" evidence="4">
    <location>
        <position position="188"/>
    </location>
</feature>
<evidence type="ECO:0000313" key="6">
    <source>
        <dbReference type="EMBL" id="KAG5172550.1"/>
    </source>
</evidence>
<dbReference type="GO" id="GO:0097176">
    <property type="term" value="P:epoxide metabolic process"/>
    <property type="evidence" value="ECO:0007669"/>
    <property type="project" value="TreeGrafter"/>
</dbReference>
<reference evidence="6" key="1">
    <citation type="submission" date="2021-02" db="EMBL/GenBank/DDBJ databases">
        <title>Psilocybe cubensis genome.</title>
        <authorList>
            <person name="Mckernan K.J."/>
            <person name="Crawford S."/>
            <person name="Trippe A."/>
            <person name="Kane L.T."/>
            <person name="Mclaughlin S."/>
        </authorList>
    </citation>
    <scope>NUCLEOTIDE SEQUENCE [LARGE SCALE GENOMIC DNA]</scope>
    <source>
        <strain evidence="6">MGC-MH-2018</strain>
    </source>
</reference>
<keyword evidence="2" id="KW-0058">Aromatic hydrocarbons catabolism</keyword>
<feature type="active site" description="Proton donor" evidence="4">
    <location>
        <position position="320"/>
    </location>
</feature>
<dbReference type="PIRSF" id="PIRSF001112">
    <property type="entry name" value="Epoxide_hydrolase"/>
    <property type="match status" value="1"/>
</dbReference>
<comment type="similarity">
    <text evidence="1">Belongs to the peptidase S33 family.</text>
</comment>